<dbReference type="EMBL" id="JABWAD010000044">
    <property type="protein sequence ID" value="KAF6069208.1"/>
    <property type="molecule type" value="Genomic_DNA"/>
</dbReference>
<dbReference type="AlphaFoldDB" id="A0A8H6F2U1"/>
<dbReference type="SUPFAM" id="SSF53613">
    <property type="entry name" value="Ribokinase-like"/>
    <property type="match status" value="1"/>
</dbReference>
<evidence type="ECO:0000259" key="1">
    <source>
        <dbReference type="Pfam" id="PF03070"/>
    </source>
</evidence>
<dbReference type="InterPro" id="IPR013749">
    <property type="entry name" value="PM/HMP-P_kinase-1"/>
</dbReference>
<dbReference type="InterPro" id="IPR029056">
    <property type="entry name" value="Ribokinase-like"/>
</dbReference>
<dbReference type="Pfam" id="PF03070">
    <property type="entry name" value="TENA_THI-4"/>
    <property type="match status" value="1"/>
</dbReference>
<dbReference type="FunFam" id="3.40.1190.20:FF:000034">
    <property type="entry name" value="Putative hydroxymethylpyrimidine/ phosphomethylpyrimidine kinase 2"/>
    <property type="match status" value="1"/>
</dbReference>
<sequence>MTMETKIIQLKESSSSLSKVDLNAVMTIAGSDSSGGAGIEADLKTFSAFGIYGLTCITALTAQNTTGVRRFDKTGQKLAKEILAANLEDMLYAYTPDTAPLKVIKTGMLTNEAIAELIDQMPKINEYKVKLIVDPVMISTSGSKLSDDNGMKLCVDKLMNQAFLVTPNFPEAMALYELTDGTERKITINSMNDFIEFVISLQKSLGCKNILVKGGHIPFTKNNKPVTNYNHSNAQIRDILYESESERVTVFQSAYIDSNDNHGSGCTLASAISANVAKGLSLEDSILISIDFIHRGMISSANKLGFGNSPLNHTVTPAHVASSVIKTSNSMPTTFLNQSGEFLDYLINHPDVNNNWKNYTEHKFVKDLAENNLPFNKFLYFLKQDYHYLVNYAQVHGLAASLAPTYQQTHAQATIIAEIVEEIERHKQKLATTYNIDYETDIDLDLELSPGPACMAYCNYLLEVGKREDFLGVKVALAPCLHGYAEAAVMGQKIRKRSQNDGVVDNEQAAVYQSWLDDYTSDWYTHAESEGRKALQSLVKSMPPNDKRIEELVRIFNRVTLLEIDFWDEVLNI</sequence>
<gene>
    <name evidence="3" type="ORF">FOB64_003381</name>
</gene>
<dbReference type="SUPFAM" id="SSF48613">
    <property type="entry name" value="Heme oxygenase-like"/>
    <property type="match status" value="1"/>
</dbReference>
<accession>A0A8H6F2U1</accession>
<dbReference type="Gene3D" id="1.20.910.10">
    <property type="entry name" value="Heme oxygenase-like"/>
    <property type="match status" value="1"/>
</dbReference>
<dbReference type="GO" id="GO:0008902">
    <property type="term" value="F:hydroxymethylpyrimidine kinase activity"/>
    <property type="evidence" value="ECO:0007669"/>
    <property type="project" value="TreeGrafter"/>
</dbReference>
<reference evidence="3 4" key="1">
    <citation type="submission" date="2020-03" db="EMBL/GenBank/DDBJ databases">
        <title>FDA dAtabase for Regulatory Grade micrObial Sequences (FDA-ARGOS): Supporting development and validation of Infectious Disease Dx tests.</title>
        <authorList>
            <person name="Campos J."/>
            <person name="Goldberg B."/>
            <person name="Tallon L."/>
            <person name="Sadzewicz L."/>
            <person name="Vavikolanu K."/>
            <person name="Mehta A."/>
            <person name="Aluvathingal J."/>
            <person name="Nadendla S."/>
            <person name="Nandy P."/>
            <person name="Geyer C."/>
            <person name="Yan Y."/>
            <person name="Sichtig H."/>
        </authorList>
    </citation>
    <scope>NUCLEOTIDE SEQUENCE [LARGE SCALE GENOMIC DNA]</scope>
    <source>
        <strain evidence="3 4">FDAARGOS_656</strain>
    </source>
</reference>
<dbReference type="Gene3D" id="3.40.1190.20">
    <property type="match status" value="1"/>
</dbReference>
<evidence type="ECO:0000313" key="4">
    <source>
        <dbReference type="Proteomes" id="UP000536275"/>
    </source>
</evidence>
<organism evidence="3 4">
    <name type="scientific">Candida albicans</name>
    <name type="common">Yeast</name>
    <dbReference type="NCBI Taxonomy" id="5476"/>
    <lineage>
        <taxon>Eukaryota</taxon>
        <taxon>Fungi</taxon>
        <taxon>Dikarya</taxon>
        <taxon>Ascomycota</taxon>
        <taxon>Saccharomycotina</taxon>
        <taxon>Pichiomycetes</taxon>
        <taxon>Debaryomycetaceae</taxon>
        <taxon>Candida/Lodderomyces clade</taxon>
        <taxon>Candida</taxon>
    </lineage>
</organism>
<evidence type="ECO:0000259" key="2">
    <source>
        <dbReference type="Pfam" id="PF08543"/>
    </source>
</evidence>
<feature type="domain" description="Thiaminase-2/PQQC" evidence="1">
    <location>
        <begin position="349"/>
        <end position="571"/>
    </location>
</feature>
<dbReference type="InterPro" id="IPR004305">
    <property type="entry name" value="Thiaminase-2/PQQC"/>
</dbReference>
<comment type="caution">
    <text evidence="3">The sequence shown here is derived from an EMBL/GenBank/DDBJ whole genome shotgun (WGS) entry which is preliminary data.</text>
</comment>
<dbReference type="InterPro" id="IPR004399">
    <property type="entry name" value="HMP/HMP-P_kinase_dom"/>
</dbReference>
<dbReference type="PANTHER" id="PTHR20858">
    <property type="entry name" value="PHOSPHOMETHYLPYRIMIDINE KINASE"/>
    <property type="match status" value="1"/>
</dbReference>
<dbReference type="Proteomes" id="UP000536275">
    <property type="component" value="Unassembled WGS sequence"/>
</dbReference>
<dbReference type="GO" id="GO:0009228">
    <property type="term" value="P:thiamine biosynthetic process"/>
    <property type="evidence" value="ECO:0007669"/>
    <property type="project" value="InterPro"/>
</dbReference>
<dbReference type="PANTHER" id="PTHR20858:SF17">
    <property type="entry name" value="HYDROXYMETHYLPYRIMIDINE_PHOSPHOMETHYLPYRIMIDINE KINASE THI20-RELATED"/>
    <property type="match status" value="1"/>
</dbReference>
<proteinExistence type="predicted"/>
<feature type="domain" description="Pyridoxamine kinase/Phosphomethylpyrimidine kinase" evidence="2">
    <location>
        <begin position="32"/>
        <end position="311"/>
    </location>
</feature>
<keyword evidence="3" id="KW-0808">Transferase</keyword>
<evidence type="ECO:0000313" key="3">
    <source>
        <dbReference type="EMBL" id="KAF6069208.1"/>
    </source>
</evidence>
<dbReference type="GO" id="GO:0008972">
    <property type="term" value="F:phosphomethylpyrimidine kinase activity"/>
    <property type="evidence" value="ECO:0007669"/>
    <property type="project" value="InterPro"/>
</dbReference>
<dbReference type="FunFam" id="1.20.910.10:FF:000003">
    <property type="entry name" value="Hydroxymethylpyrimidine/phosphomethylpyrimidine kinase THI20"/>
    <property type="match status" value="1"/>
</dbReference>
<dbReference type="GO" id="GO:0005829">
    <property type="term" value="C:cytosol"/>
    <property type="evidence" value="ECO:0007669"/>
    <property type="project" value="TreeGrafter"/>
</dbReference>
<dbReference type="CDD" id="cd01169">
    <property type="entry name" value="HMPP_kinase"/>
    <property type="match status" value="1"/>
</dbReference>
<protein>
    <submittedName>
        <fullName evidence="3">Phosphomethylpyrimidine kinase family protein</fullName>
    </submittedName>
</protein>
<name>A0A8H6F2U1_CANAX</name>
<dbReference type="CDD" id="cd19367">
    <property type="entry name" value="TenA_C_ScTHI20-like"/>
    <property type="match status" value="1"/>
</dbReference>
<keyword evidence="3" id="KW-0418">Kinase</keyword>
<dbReference type="InterPro" id="IPR016084">
    <property type="entry name" value="Haem_Oase-like_multi-hlx"/>
</dbReference>
<dbReference type="NCBIfam" id="TIGR00097">
    <property type="entry name" value="HMP-P_kinase"/>
    <property type="match status" value="1"/>
</dbReference>
<dbReference type="Pfam" id="PF08543">
    <property type="entry name" value="Phos_pyr_kin"/>
    <property type="match status" value="1"/>
</dbReference>